<dbReference type="Proteomes" id="UP001476247">
    <property type="component" value="Unassembled WGS sequence"/>
</dbReference>
<reference evidence="2 3" key="1">
    <citation type="submission" date="2024-04" db="EMBL/GenBank/DDBJ databases">
        <title>genome sequences of Mucor flavus KT1a and Helicostylum pulchrum KT1b strains isolation_sourced from the surface of a dry-aged beef.</title>
        <authorList>
            <person name="Toyotome T."/>
            <person name="Hosono M."/>
            <person name="Torimaru M."/>
            <person name="Fukuda K."/>
            <person name="Mikami N."/>
        </authorList>
    </citation>
    <scope>NUCLEOTIDE SEQUENCE [LARGE SCALE GENOMIC DNA]</scope>
    <source>
        <strain evidence="2 3">KT1b</strain>
    </source>
</reference>
<evidence type="ECO:0000313" key="2">
    <source>
        <dbReference type="EMBL" id="GAA5798249.1"/>
    </source>
</evidence>
<proteinExistence type="predicted"/>
<accession>A0ABP9XU00</accession>
<name>A0ABP9XU00_9FUNG</name>
<evidence type="ECO:0000256" key="1">
    <source>
        <dbReference type="SAM" id="MobiDB-lite"/>
    </source>
</evidence>
<protein>
    <submittedName>
        <fullName evidence="2">Uncharacterized protein</fullName>
    </submittedName>
</protein>
<organism evidence="2 3">
    <name type="scientific">Helicostylum pulchrum</name>
    <dbReference type="NCBI Taxonomy" id="562976"/>
    <lineage>
        <taxon>Eukaryota</taxon>
        <taxon>Fungi</taxon>
        <taxon>Fungi incertae sedis</taxon>
        <taxon>Mucoromycota</taxon>
        <taxon>Mucoromycotina</taxon>
        <taxon>Mucoromycetes</taxon>
        <taxon>Mucorales</taxon>
        <taxon>Mucorineae</taxon>
        <taxon>Mucoraceae</taxon>
        <taxon>Helicostylum</taxon>
    </lineage>
</organism>
<comment type="caution">
    <text evidence="2">The sequence shown here is derived from an EMBL/GenBank/DDBJ whole genome shotgun (WGS) entry which is preliminary data.</text>
</comment>
<feature type="region of interest" description="Disordered" evidence="1">
    <location>
        <begin position="91"/>
        <end position="142"/>
    </location>
</feature>
<feature type="compositionally biased region" description="Basic and acidic residues" evidence="1">
    <location>
        <begin position="91"/>
        <end position="100"/>
    </location>
</feature>
<sequence length="167" mass="19876">MPITSVKQLQKELNEMEQESNELFEHCVQDLDRKRRETIYDAKLMMIYQISNADKMYSLDSKKVQDESIAEQKELQNALFSIIEEKRKKLKEDKDSEGDLLKVQQHQTRNRKRLMRKRADLDTLTPLTSTKKKLERQRESPSHLIGVLSHRVERDIEADLYAMRKKD</sequence>
<keyword evidence="3" id="KW-1185">Reference proteome</keyword>
<dbReference type="EMBL" id="BAABUJ010000009">
    <property type="protein sequence ID" value="GAA5798249.1"/>
    <property type="molecule type" value="Genomic_DNA"/>
</dbReference>
<evidence type="ECO:0000313" key="3">
    <source>
        <dbReference type="Proteomes" id="UP001476247"/>
    </source>
</evidence>
<gene>
    <name evidence="2" type="ORF">HPULCUR_003649</name>
</gene>